<protein>
    <recommendedName>
        <fullName evidence="16">EGF-like domain-containing protein</fullName>
    </recommendedName>
</protein>
<dbReference type="InterPro" id="IPR036055">
    <property type="entry name" value="LDL_receptor-like_sf"/>
</dbReference>
<dbReference type="Gene3D" id="4.10.400.10">
    <property type="entry name" value="Low-density Lipoprotein Receptor"/>
    <property type="match status" value="1"/>
</dbReference>
<dbReference type="CDD" id="cd00637">
    <property type="entry name" value="7tm_classA_rhodopsin-like"/>
    <property type="match status" value="1"/>
</dbReference>
<feature type="disulfide bond" evidence="7">
    <location>
        <begin position="1109"/>
        <end position="1118"/>
    </location>
</feature>
<comment type="subcellular location">
    <subcellularLocation>
        <location evidence="1">Membrane</location>
        <topology evidence="1">Single-pass membrane protein</topology>
    </subcellularLocation>
</comment>
<dbReference type="PROSITE" id="PS51465">
    <property type="entry name" value="KAZAL_2"/>
    <property type="match status" value="1"/>
</dbReference>
<evidence type="ECO:0000256" key="9">
    <source>
        <dbReference type="SAM" id="Phobius"/>
    </source>
</evidence>
<dbReference type="PRINTS" id="PR00261">
    <property type="entry name" value="LDLRECEPTOR"/>
</dbReference>
<feature type="disulfide bond" evidence="8">
    <location>
        <begin position="282"/>
        <end position="294"/>
    </location>
</feature>
<dbReference type="PANTHER" id="PTHR24270">
    <property type="entry name" value="LOW-DENSITY LIPOPROTEIN RECEPTOR-RELATED"/>
    <property type="match status" value="1"/>
</dbReference>
<feature type="domain" description="G-protein coupled receptors family 1 profile" evidence="12">
    <location>
        <begin position="1482"/>
        <end position="1758"/>
    </location>
</feature>
<feature type="disulfide bond" evidence="7">
    <location>
        <begin position="1400"/>
        <end position="1410"/>
    </location>
</feature>
<feature type="signal peptide" evidence="10">
    <location>
        <begin position="1"/>
        <end position="22"/>
    </location>
</feature>
<dbReference type="PROSITE" id="PS50068">
    <property type="entry name" value="LDLRA_2"/>
    <property type="match status" value="2"/>
</dbReference>
<feature type="domain" description="EGF-like" evidence="11">
    <location>
        <begin position="1396"/>
        <end position="1435"/>
    </location>
</feature>
<evidence type="ECO:0000259" key="13">
    <source>
        <dbReference type="PROSITE" id="PS51465"/>
    </source>
</evidence>
<dbReference type="SMART" id="SM00192">
    <property type="entry name" value="LDLa"/>
    <property type="match status" value="6"/>
</dbReference>
<reference evidence="14" key="1">
    <citation type="submission" date="2021-02" db="EMBL/GenBank/DDBJ databases">
        <authorList>
            <person name="Nowell W R."/>
        </authorList>
    </citation>
    <scope>NUCLEOTIDE SEQUENCE</scope>
</reference>
<evidence type="ECO:0000256" key="1">
    <source>
        <dbReference type="ARBA" id="ARBA00004167"/>
    </source>
</evidence>
<evidence type="ECO:0000313" key="14">
    <source>
        <dbReference type="EMBL" id="CAF4128188.1"/>
    </source>
</evidence>
<dbReference type="SMART" id="SM00181">
    <property type="entry name" value="EGF"/>
    <property type="match status" value="3"/>
</dbReference>
<evidence type="ECO:0000256" key="2">
    <source>
        <dbReference type="ARBA" id="ARBA00022692"/>
    </source>
</evidence>
<keyword evidence="4 9" id="KW-1133">Transmembrane helix</keyword>
<organism evidence="14 15">
    <name type="scientific">Rotaria socialis</name>
    <dbReference type="NCBI Taxonomy" id="392032"/>
    <lineage>
        <taxon>Eukaryota</taxon>
        <taxon>Metazoa</taxon>
        <taxon>Spiralia</taxon>
        <taxon>Gnathifera</taxon>
        <taxon>Rotifera</taxon>
        <taxon>Eurotatoria</taxon>
        <taxon>Bdelloidea</taxon>
        <taxon>Philodinida</taxon>
        <taxon>Philodinidae</taxon>
        <taxon>Rotaria</taxon>
    </lineage>
</organism>
<feature type="disulfide bond" evidence="7">
    <location>
        <begin position="1425"/>
        <end position="1434"/>
    </location>
</feature>
<feature type="transmembrane region" description="Helical" evidence="9">
    <location>
        <begin position="1645"/>
        <end position="1664"/>
    </location>
</feature>
<feature type="disulfide bond" evidence="8">
    <location>
        <begin position="289"/>
        <end position="307"/>
    </location>
</feature>
<dbReference type="Gene3D" id="1.20.1070.10">
    <property type="entry name" value="Rhodopsin 7-helix transmembrane proteins"/>
    <property type="match status" value="1"/>
</dbReference>
<dbReference type="CDD" id="cd00112">
    <property type="entry name" value="LDLa"/>
    <property type="match status" value="1"/>
</dbReference>
<dbReference type="InterPro" id="IPR050685">
    <property type="entry name" value="LDLR"/>
</dbReference>
<evidence type="ECO:0000256" key="5">
    <source>
        <dbReference type="ARBA" id="ARBA00023136"/>
    </source>
</evidence>
<evidence type="ECO:0000256" key="4">
    <source>
        <dbReference type="ARBA" id="ARBA00022989"/>
    </source>
</evidence>
<dbReference type="GO" id="GO:0005886">
    <property type="term" value="C:plasma membrane"/>
    <property type="evidence" value="ECO:0007669"/>
    <property type="project" value="TreeGrafter"/>
</dbReference>
<feature type="transmembrane region" description="Helical" evidence="9">
    <location>
        <begin position="1738"/>
        <end position="1758"/>
    </location>
</feature>
<evidence type="ECO:0000256" key="7">
    <source>
        <dbReference type="PROSITE-ProRule" id="PRU00076"/>
    </source>
</evidence>
<keyword evidence="15" id="KW-1185">Reference proteome</keyword>
<dbReference type="GO" id="GO:0004930">
    <property type="term" value="F:G protein-coupled receptor activity"/>
    <property type="evidence" value="ECO:0007669"/>
    <property type="project" value="InterPro"/>
</dbReference>
<keyword evidence="5 9" id="KW-0472">Membrane</keyword>
<gene>
    <name evidence="14" type="ORF">UJA718_LOCUS2035</name>
</gene>
<dbReference type="InterPro" id="IPR000276">
    <property type="entry name" value="GPCR_Rhodpsn"/>
</dbReference>
<dbReference type="PROSITE" id="PS50026">
    <property type="entry name" value="EGF_3"/>
    <property type="match status" value="3"/>
</dbReference>
<evidence type="ECO:0000256" key="6">
    <source>
        <dbReference type="ARBA" id="ARBA00023157"/>
    </source>
</evidence>
<keyword evidence="2 9" id="KW-0812">Transmembrane</keyword>
<proteinExistence type="predicted"/>
<feature type="transmembrane region" description="Helical" evidence="9">
    <location>
        <begin position="1463"/>
        <end position="1490"/>
    </location>
</feature>
<evidence type="ECO:0000256" key="8">
    <source>
        <dbReference type="PROSITE-ProRule" id="PRU00124"/>
    </source>
</evidence>
<accession>A0A819WR08</accession>
<dbReference type="InterPro" id="IPR002350">
    <property type="entry name" value="Kazal_dom"/>
</dbReference>
<evidence type="ECO:0000259" key="12">
    <source>
        <dbReference type="PROSITE" id="PS50262"/>
    </source>
</evidence>
<feature type="transmembrane region" description="Helical" evidence="9">
    <location>
        <begin position="1588"/>
        <end position="1611"/>
    </location>
</feature>
<evidence type="ECO:0000259" key="11">
    <source>
        <dbReference type="PROSITE" id="PS50026"/>
    </source>
</evidence>
<dbReference type="Proteomes" id="UP000663873">
    <property type="component" value="Unassembled WGS sequence"/>
</dbReference>
<dbReference type="PROSITE" id="PS00022">
    <property type="entry name" value="EGF_1"/>
    <property type="match status" value="3"/>
</dbReference>
<keyword evidence="3" id="KW-0677">Repeat</keyword>
<dbReference type="PROSITE" id="PS50262">
    <property type="entry name" value="G_PROTEIN_RECEP_F1_2"/>
    <property type="match status" value="1"/>
</dbReference>
<dbReference type="SUPFAM" id="SSF57424">
    <property type="entry name" value="LDL receptor-like module"/>
    <property type="match status" value="1"/>
</dbReference>
<dbReference type="InterPro" id="IPR002172">
    <property type="entry name" value="LDrepeatLR_classA_rpt"/>
</dbReference>
<dbReference type="EMBL" id="CAJOBP010000131">
    <property type="protein sequence ID" value="CAF4128188.1"/>
    <property type="molecule type" value="Genomic_DNA"/>
</dbReference>
<keyword evidence="6 7" id="KW-1015">Disulfide bond</keyword>
<evidence type="ECO:0000256" key="10">
    <source>
        <dbReference type="SAM" id="SignalP"/>
    </source>
</evidence>
<name>A0A819WR08_9BILA</name>
<comment type="caution">
    <text evidence="14">The sequence shown here is derived from an EMBL/GenBank/DDBJ whole genome shotgun (WGS) entry which is preliminary data.</text>
</comment>
<dbReference type="InterPro" id="IPR000742">
    <property type="entry name" value="EGF"/>
</dbReference>
<dbReference type="SUPFAM" id="SSF81321">
    <property type="entry name" value="Family A G protein-coupled receptor-like"/>
    <property type="match status" value="1"/>
</dbReference>
<feature type="transmembrane region" description="Helical" evidence="9">
    <location>
        <begin position="1702"/>
        <end position="1726"/>
    </location>
</feature>
<feature type="domain" description="EGF-like" evidence="11">
    <location>
        <begin position="1160"/>
        <end position="1202"/>
    </location>
</feature>
<feature type="disulfide bond" evidence="7">
    <location>
        <begin position="1192"/>
        <end position="1201"/>
    </location>
</feature>
<dbReference type="Pfam" id="PF00057">
    <property type="entry name" value="Ldl_recept_a"/>
    <property type="match status" value="1"/>
</dbReference>
<feature type="domain" description="Kazal-like" evidence="13">
    <location>
        <begin position="1125"/>
        <end position="1191"/>
    </location>
</feature>
<dbReference type="Pfam" id="PF00001">
    <property type="entry name" value="7tm_1"/>
    <property type="match status" value="1"/>
</dbReference>
<evidence type="ECO:0000256" key="3">
    <source>
        <dbReference type="ARBA" id="ARBA00022737"/>
    </source>
</evidence>
<feature type="chain" id="PRO_5032783786" description="EGF-like domain-containing protein" evidence="10">
    <location>
        <begin position="23"/>
        <end position="1808"/>
    </location>
</feature>
<feature type="domain" description="EGF-like" evidence="11">
    <location>
        <begin position="1076"/>
        <end position="1119"/>
    </location>
</feature>
<evidence type="ECO:0008006" key="16">
    <source>
        <dbReference type="Google" id="ProtNLM"/>
    </source>
</evidence>
<keyword evidence="10" id="KW-0732">Signal</keyword>
<sequence length="1808" mass="208185">MTVFNGLPWLLLILDLLRSNFAYIKLFNTEDALDVQSYDCIYYINITAANNESTPYCIRAKESITLNRSSVARTCANSGTQWTFKILKEMNVSQDEILMWNSSIEMVDRYAAYLTTEYILFTLHTKAIRASNSDRCIQRNSVYIPDNAALHMVSPQINKYSSVVPNSLKNACFYSHGELADEKICYCSMGTFGKFCEYQFITMNTFEQTIDYQFHLKKKYRNGSQLWGNITCYTTLINCYSGLQCLAWQNICDGHIMVVTGTQQCMDGLDEDNCEELEYNECQENEYRCKDGSCIAEQYWLDGEFDCSDMSDEQSTSEHNMDSERCPLSSSRFNCDEITAGLQKLFFCEYQWHSADPSLWTLANGHCVDKVVMEKTLTEMNESEKCVFFLKCKLMHITSADCGHAIHDFPTLCKDKKINYPTGQFFKPYGQTIYQINTPQSSNEPTYLHFDGTIKCIGYQALWKRDKTLVRWRDFIKYYPFDTFFCRFAQQINMYGPQFDKNCWNSTKQSFLCQESHKCISKYRVLDNIHECFNSEDEKDPQGCQAKGKHQLSCLFEIPICLSTFQIGEMFPNCDDGNDIYIIQLSRLLEDFKCKISNSIECRLLKDHIQSPSVVLTAYRGATITFRQFCDTLWDLPKGFDESMCNQWKCPKDQFQCLSGHCVSLSSVKKQELNDWHCPDASDKAGLFRIVKLSAHNARLINNYELETIKSERLLYNTWFDAFNIFCNRTLEYPCILANVNEPLNFAVNRPCINLIRIGDGVIDCYGGLDERNVLSCGNNTSQQRGFDFHCSNEQCIPYSQHCTQRCSNNADTLLCDQLPALTTLSCRDSQKLSCDANFGDECKPSGIDEFYCDNSRSSRRRSRPYRHSGWQKRETFVHLSAYPQSQEIVSPNVAQLQQRETIDIYSNVLQTQQDDGEEGWICGRGIATRTNKIGAMQCFCPPSLFGEYCQHFSDRITVIISLYDIPSKLSEQSSNIIKILALLLSDDQTIDHRVIHLPMILSKDLNKKFRFNLIHQRPKLSPKSYTIRFEAYYVSIDLSIKFLAVWEYAVQFPFLPSYRLAQVLKFEKESIFLMKSHICQTANPCGPSSICHPIMNKLTNISAFYCYCNSNSFGKICEHSFSRLSLPINCSIHAVLRPLSLSTSICLCPAHLYGPTCHINHTCEYRNPCGAGRGKCFHNPENMTHDYICVCDKKYFGYHCEFDSARIRINFTKLSFVQSPSNFIMSSIIQLCDLHNESLELIIREKRVYQGLPPLIIDVFHNNHYLPVLGLLKLYHKQDLSNDYLANLKQPEYFLLHVVSSKVSRINITSMVDMENYCPHTGSIFQKNISHIQYLSQFLNSNEPKFIDDFNVSIIIFKYHLLCNPSYSLVCFHDDNYFCVCDIYGHAECSRYDSIMDECAERCLAGGQCIRGDLEDRKDFVCLCPRCYYGSICQHNTELFSFTLETLLTYDLYSLSVAVQQVFSSLLIIIPAILFVIGALNNVCCYATFNRTKPLLVGIGHYLRTVSIINELALLSLLLKLIHTVFSIKGHIVHHTMNTISCKILSYFLSCTSRMSYWLMGMVAVERVYVTWYLKGTWLKSPRIAKCIIATIIVGIVVSNIHEVIFYQSIEDPKSSDTNNSTWCVTSYPSIIATYNQANVILNYIMPFLINFLSTIILTILIIRKKWAIATKKISEHSHTLQNMRATFHSYRNLFTENKELILAPLITMLPQLFSLPQFILSFSLACQELKVSWQRYLLIVSYFITYLPQVLSYKLYVSPSSFYKKEFNLTKLGKKITKWQKKIVKKTETTSVTLNKSTNQAMATIQ</sequence>
<keyword evidence="7" id="KW-0245">EGF-like domain</keyword>
<dbReference type="GO" id="GO:0016192">
    <property type="term" value="P:vesicle-mediated transport"/>
    <property type="evidence" value="ECO:0007669"/>
    <property type="project" value="UniProtKB-ARBA"/>
</dbReference>
<comment type="caution">
    <text evidence="7">Lacks conserved residue(s) required for the propagation of feature annotation.</text>
</comment>
<dbReference type="InterPro" id="IPR017452">
    <property type="entry name" value="GPCR_Rhodpsn_7TM"/>
</dbReference>
<evidence type="ECO:0000313" key="15">
    <source>
        <dbReference type="Proteomes" id="UP000663873"/>
    </source>
</evidence>